<accession>A0A1N7ST09</accession>
<dbReference type="SMART" id="SM00470">
    <property type="entry name" value="ParB"/>
    <property type="match status" value="1"/>
</dbReference>
<evidence type="ECO:0000256" key="1">
    <source>
        <dbReference type="ARBA" id="ARBA00022829"/>
    </source>
</evidence>
<dbReference type="EMBL" id="CYGY02000083">
    <property type="protein sequence ID" value="SIT50482.1"/>
    <property type="molecule type" value="Genomic_DNA"/>
</dbReference>
<protein>
    <submittedName>
        <fullName evidence="3">ParB-like partition protein</fullName>
    </submittedName>
</protein>
<dbReference type="GO" id="GO:0005694">
    <property type="term" value="C:chromosome"/>
    <property type="evidence" value="ECO:0007669"/>
    <property type="project" value="TreeGrafter"/>
</dbReference>
<reference evidence="3" key="1">
    <citation type="submission" date="2016-12" db="EMBL/GenBank/DDBJ databases">
        <authorList>
            <person name="Moulin L."/>
        </authorList>
    </citation>
    <scope>NUCLEOTIDE SEQUENCE [LARGE SCALE GENOMIC DNA]</scope>
    <source>
        <strain evidence="3">STM 7183</strain>
    </source>
</reference>
<keyword evidence="4" id="KW-1185">Reference proteome</keyword>
<dbReference type="RefSeq" id="WP_143811131.1">
    <property type="nucleotide sequence ID" value="NZ_CYGY02000083.1"/>
</dbReference>
<name>A0A1N7ST09_9BURK</name>
<dbReference type="InterPro" id="IPR003115">
    <property type="entry name" value="ParB_N"/>
</dbReference>
<proteinExistence type="predicted"/>
<feature type="domain" description="ParB-like N-terminal" evidence="2">
    <location>
        <begin position="27"/>
        <end position="129"/>
    </location>
</feature>
<keyword evidence="1" id="KW-0159">Chromosome partition</keyword>
<dbReference type="Pfam" id="PF17762">
    <property type="entry name" value="HTH_ParB"/>
    <property type="match status" value="1"/>
</dbReference>
<dbReference type="GO" id="GO:0007059">
    <property type="term" value="P:chromosome segregation"/>
    <property type="evidence" value="ECO:0007669"/>
    <property type="project" value="UniProtKB-KW"/>
</dbReference>
<dbReference type="Proteomes" id="UP000195569">
    <property type="component" value="Unassembled WGS sequence"/>
</dbReference>
<dbReference type="Gene3D" id="1.10.10.2830">
    <property type="match status" value="1"/>
</dbReference>
<evidence type="ECO:0000313" key="4">
    <source>
        <dbReference type="Proteomes" id="UP000195569"/>
    </source>
</evidence>
<organism evidence="3 4">
    <name type="scientific">Paraburkholderia piptadeniae</name>
    <dbReference type="NCBI Taxonomy" id="1701573"/>
    <lineage>
        <taxon>Bacteria</taxon>
        <taxon>Pseudomonadati</taxon>
        <taxon>Pseudomonadota</taxon>
        <taxon>Betaproteobacteria</taxon>
        <taxon>Burkholderiales</taxon>
        <taxon>Burkholderiaceae</taxon>
        <taxon>Paraburkholderia</taxon>
    </lineage>
</organism>
<dbReference type="PANTHER" id="PTHR33375">
    <property type="entry name" value="CHROMOSOME-PARTITIONING PROTEIN PARB-RELATED"/>
    <property type="match status" value="1"/>
</dbReference>
<evidence type="ECO:0000313" key="3">
    <source>
        <dbReference type="EMBL" id="SIT50482.1"/>
    </source>
</evidence>
<dbReference type="AlphaFoldDB" id="A0A1N7ST09"/>
<dbReference type="OrthoDB" id="8989271at2"/>
<gene>
    <name evidence="3" type="ORF">BN2476_830053</name>
</gene>
<dbReference type="PANTHER" id="PTHR33375:SF1">
    <property type="entry name" value="CHROMOSOME-PARTITIONING PROTEIN PARB-RELATED"/>
    <property type="match status" value="1"/>
</dbReference>
<evidence type="ECO:0000259" key="2">
    <source>
        <dbReference type="SMART" id="SM00470"/>
    </source>
</evidence>
<comment type="caution">
    <text evidence="3">The sequence shown here is derived from an EMBL/GenBank/DDBJ whole genome shotgun (WGS) entry which is preliminary data.</text>
</comment>
<dbReference type="SUPFAM" id="SSF109709">
    <property type="entry name" value="KorB DNA-binding domain-like"/>
    <property type="match status" value="1"/>
</dbReference>
<sequence>MEQIQEIVPGNVKDVMRTFKTGVADVYMVRLDALRVRPGFNAAREADPEYPLAVREYAESMKANGFFRHKPLKVSAASDGFLYIADGHTRFAAVQLANSEGAGIESVPVINEMRGTTEEDRIFGLILDNNGRKLTPLGEAMVIKQLLGRGIEEKEIARRLGYSVTTIAKALTLVAAPAPIREMVASGEVSATTAVKAIKENGAEAVAVLEEAKATAKAAGKTKVTEKHLKPKATPKVETPTISETDRLNWIEVRRDVAIRQWYREGQVAFWQITDSSDEVIAEGPTLREAIDNAIEATKDEG</sequence>
<dbReference type="SUPFAM" id="SSF110849">
    <property type="entry name" value="ParB/Sulfiredoxin"/>
    <property type="match status" value="1"/>
</dbReference>
<dbReference type="InterPro" id="IPR041468">
    <property type="entry name" value="HTH_ParB/Spo0J"/>
</dbReference>
<dbReference type="InterPro" id="IPR036086">
    <property type="entry name" value="ParB/Sulfiredoxin_sf"/>
</dbReference>
<dbReference type="Gene3D" id="3.90.1530.10">
    <property type="entry name" value="Conserved hypothetical protein from pyrococcus furiosus pfu- 392566-001, ParB domain"/>
    <property type="match status" value="1"/>
</dbReference>
<dbReference type="InterPro" id="IPR050336">
    <property type="entry name" value="Chromosome_partition/occlusion"/>
</dbReference>